<reference evidence="2" key="1">
    <citation type="journal article" date="2019" name="Environ. Microbiol.">
        <title>Fungal ecological strategies reflected in gene transcription - a case study of two litter decomposers.</title>
        <authorList>
            <person name="Barbi F."/>
            <person name="Kohler A."/>
            <person name="Barry K."/>
            <person name="Baskaran P."/>
            <person name="Daum C."/>
            <person name="Fauchery L."/>
            <person name="Ihrmark K."/>
            <person name="Kuo A."/>
            <person name="LaButti K."/>
            <person name="Lipzen A."/>
            <person name="Morin E."/>
            <person name="Grigoriev I.V."/>
            <person name="Henrissat B."/>
            <person name="Lindahl B."/>
            <person name="Martin F."/>
        </authorList>
    </citation>
    <scope>NUCLEOTIDE SEQUENCE</scope>
    <source>
        <strain evidence="2">JB14</strain>
    </source>
</reference>
<keyword evidence="1" id="KW-0472">Membrane</keyword>
<feature type="transmembrane region" description="Helical" evidence="1">
    <location>
        <begin position="94"/>
        <end position="118"/>
    </location>
</feature>
<evidence type="ECO:0000256" key="1">
    <source>
        <dbReference type="SAM" id="Phobius"/>
    </source>
</evidence>
<gene>
    <name evidence="2" type="ORF">BT96DRAFT_919242</name>
</gene>
<dbReference type="AlphaFoldDB" id="A0A6A4HVX7"/>
<keyword evidence="1" id="KW-1133">Transmembrane helix</keyword>
<dbReference type="Proteomes" id="UP000799118">
    <property type="component" value="Unassembled WGS sequence"/>
</dbReference>
<dbReference type="OrthoDB" id="3026602at2759"/>
<name>A0A6A4HVX7_9AGAR</name>
<keyword evidence="3" id="KW-1185">Reference proteome</keyword>
<sequence>MDSENAAILIEAIVDSTLFVNQHMYLDLYLLHAHYYCRRKRSAVGRPQKIFLSLIIFAFVLNCWDYCLNSYAAILLGAKYSFIFSSTGDLNDNLGAVIGGLNSTILMSSWPLNLNLLIGDAIVVWRSWIIGGGHKVFKYIMALFMAANIGTNLADGILDDTITHAMVQYHWTIFRHLCLSRRHQKDMNSITPRTSRTKKSNIEIILLFLLQSGAAFCAIQLVYAVIQIPSFTTFLLAMATVCNGAAVLYPLSVFIMVNTIDTPLIEAFYDTKAAQESQTVSASIVNPSSE</sequence>
<keyword evidence="1" id="KW-0812">Transmembrane</keyword>
<feature type="transmembrane region" description="Helical" evidence="1">
    <location>
        <begin position="50"/>
        <end position="74"/>
    </location>
</feature>
<feature type="transmembrane region" description="Helical" evidence="1">
    <location>
        <begin position="234"/>
        <end position="257"/>
    </location>
</feature>
<organism evidence="2 3">
    <name type="scientific">Gymnopus androsaceus JB14</name>
    <dbReference type="NCBI Taxonomy" id="1447944"/>
    <lineage>
        <taxon>Eukaryota</taxon>
        <taxon>Fungi</taxon>
        <taxon>Dikarya</taxon>
        <taxon>Basidiomycota</taxon>
        <taxon>Agaricomycotina</taxon>
        <taxon>Agaricomycetes</taxon>
        <taxon>Agaricomycetidae</taxon>
        <taxon>Agaricales</taxon>
        <taxon>Marasmiineae</taxon>
        <taxon>Omphalotaceae</taxon>
        <taxon>Gymnopus</taxon>
    </lineage>
</organism>
<proteinExistence type="predicted"/>
<evidence type="ECO:0000313" key="3">
    <source>
        <dbReference type="Proteomes" id="UP000799118"/>
    </source>
</evidence>
<protein>
    <submittedName>
        <fullName evidence="2">Uncharacterized protein</fullName>
    </submittedName>
</protein>
<dbReference type="EMBL" id="ML769453">
    <property type="protein sequence ID" value="KAE9400775.1"/>
    <property type="molecule type" value="Genomic_DNA"/>
</dbReference>
<evidence type="ECO:0000313" key="2">
    <source>
        <dbReference type="EMBL" id="KAE9400775.1"/>
    </source>
</evidence>
<feature type="transmembrane region" description="Helical" evidence="1">
    <location>
        <begin position="204"/>
        <end position="228"/>
    </location>
</feature>
<accession>A0A6A4HVX7</accession>